<comment type="caution">
    <text evidence="1">The sequence shown here is derived from an EMBL/GenBank/DDBJ whole genome shotgun (WGS) entry which is preliminary data.</text>
</comment>
<reference evidence="1" key="1">
    <citation type="submission" date="2023-10" db="EMBL/GenBank/DDBJ databases">
        <title>Genome assemblies of two species of porcelain crab, Petrolisthes cinctipes and Petrolisthes manimaculis (Anomura: Porcellanidae).</title>
        <authorList>
            <person name="Angst P."/>
        </authorList>
    </citation>
    <scope>NUCLEOTIDE SEQUENCE</scope>
    <source>
        <strain evidence="1">PB745_01</strain>
        <tissue evidence="1">Gill</tissue>
    </source>
</reference>
<gene>
    <name evidence="1" type="ORF">Pcinc_004275</name>
</gene>
<dbReference type="EMBL" id="JAWQEG010000302">
    <property type="protein sequence ID" value="KAK3891805.1"/>
    <property type="molecule type" value="Genomic_DNA"/>
</dbReference>
<sequence length="158" mass="18237">MGVHRKNGVVCGFWVLKQLEKDHIRASDYRPTYYDKNKLGTSPRKCRILRPWTVPTLRLHKSKLKAGTNGTSIRSRRYRHKLMQNLFDTRDTSTNQGISSAVLPLEEGETTPEKGQDDQVTSQPTLSQNYEQIQYKGNQPLVRKNLILMLYVKAVHVQ</sequence>
<dbReference type="Proteomes" id="UP001286313">
    <property type="component" value="Unassembled WGS sequence"/>
</dbReference>
<name>A0AAE1L3T2_PETCI</name>
<dbReference type="AlphaFoldDB" id="A0AAE1L3T2"/>
<evidence type="ECO:0000313" key="1">
    <source>
        <dbReference type="EMBL" id="KAK3891805.1"/>
    </source>
</evidence>
<proteinExistence type="predicted"/>
<evidence type="ECO:0000313" key="2">
    <source>
        <dbReference type="Proteomes" id="UP001286313"/>
    </source>
</evidence>
<organism evidence="1 2">
    <name type="scientific">Petrolisthes cinctipes</name>
    <name type="common">Flat porcelain crab</name>
    <dbReference type="NCBI Taxonomy" id="88211"/>
    <lineage>
        <taxon>Eukaryota</taxon>
        <taxon>Metazoa</taxon>
        <taxon>Ecdysozoa</taxon>
        <taxon>Arthropoda</taxon>
        <taxon>Crustacea</taxon>
        <taxon>Multicrustacea</taxon>
        <taxon>Malacostraca</taxon>
        <taxon>Eumalacostraca</taxon>
        <taxon>Eucarida</taxon>
        <taxon>Decapoda</taxon>
        <taxon>Pleocyemata</taxon>
        <taxon>Anomura</taxon>
        <taxon>Galatheoidea</taxon>
        <taxon>Porcellanidae</taxon>
        <taxon>Petrolisthes</taxon>
    </lineage>
</organism>
<keyword evidence="2" id="KW-1185">Reference proteome</keyword>
<accession>A0AAE1L3T2</accession>
<protein>
    <submittedName>
        <fullName evidence="1">Uncharacterized protein</fullName>
    </submittedName>
</protein>